<evidence type="ECO:0000256" key="7">
    <source>
        <dbReference type="ARBA" id="ARBA00023163"/>
    </source>
</evidence>
<evidence type="ECO:0000256" key="2">
    <source>
        <dbReference type="ARBA" id="ARBA00022664"/>
    </source>
</evidence>
<keyword evidence="7" id="KW-0804">Transcription</keyword>
<evidence type="ECO:0000313" key="10">
    <source>
        <dbReference type="EMBL" id="QHT35246.1"/>
    </source>
</evidence>
<comment type="subcellular location">
    <subcellularLocation>
        <location evidence="1">Virion</location>
    </subcellularLocation>
</comment>
<evidence type="ECO:0000256" key="4">
    <source>
        <dbReference type="ARBA" id="ARBA00022741"/>
    </source>
</evidence>
<dbReference type="InterPro" id="IPR045355">
    <property type="entry name" value="PolyA_pol_cat_su"/>
</dbReference>
<feature type="compositionally biased region" description="Basic residues" evidence="8">
    <location>
        <begin position="454"/>
        <end position="473"/>
    </location>
</feature>
<keyword evidence="2" id="KW-0507">mRNA processing</keyword>
<reference evidence="10" key="1">
    <citation type="journal article" date="2020" name="Nature">
        <title>Giant virus diversity and host interactions through global metagenomics.</title>
        <authorList>
            <person name="Schulz F."/>
            <person name="Roux S."/>
            <person name="Paez-Espino D."/>
            <person name="Jungbluth S."/>
            <person name="Walsh D.A."/>
            <person name="Denef V.J."/>
            <person name="McMahon K.D."/>
            <person name="Konstantinidis K.T."/>
            <person name="Eloe-Fadrosh E.A."/>
            <person name="Kyrpides N.C."/>
            <person name="Woyke T."/>
        </authorList>
    </citation>
    <scope>NUCLEOTIDE SEQUENCE</scope>
    <source>
        <strain evidence="10">GVMAG-M-3300009180-1</strain>
    </source>
</reference>
<keyword evidence="5" id="KW-0067">ATP-binding</keyword>
<evidence type="ECO:0000256" key="6">
    <source>
        <dbReference type="ARBA" id="ARBA00022844"/>
    </source>
</evidence>
<dbReference type="GO" id="GO:0016740">
    <property type="term" value="F:transferase activity"/>
    <property type="evidence" value="ECO:0007669"/>
    <property type="project" value="UniProtKB-KW"/>
</dbReference>
<protein>
    <recommendedName>
        <fullName evidence="9">Poly(A) polymerase catalytic subunit domain-containing protein</fullName>
    </recommendedName>
</protein>
<evidence type="ECO:0000256" key="5">
    <source>
        <dbReference type="ARBA" id="ARBA00022840"/>
    </source>
</evidence>
<evidence type="ECO:0000256" key="3">
    <source>
        <dbReference type="ARBA" id="ARBA00022679"/>
    </source>
</evidence>
<keyword evidence="6" id="KW-0946">Virion</keyword>
<evidence type="ECO:0000256" key="1">
    <source>
        <dbReference type="ARBA" id="ARBA00004328"/>
    </source>
</evidence>
<sequence length="491" mass="57693">MSKYNTDLCDNDMTFADCELAILRHAVDESDEKKSKRLANAKEITEMIVVVEDFLRKKHLICYGGTAINNILPKQAQFYNRDLEVPDYDFYSPNAMDDAKELADIFHAKGFSEIEAKAGVHYGTFKVFVNFIPIADITLLHPTIFKSMAREAVQIDGILYSPPNFLRMNMYLELSRPEGDVSRWEKIFKRLTLLNEYYPFAITTRCDKIEFQRKMEHDTDKSEELYYTVRDAFIDDGVVFFGGYAARMYSRYMSKDRKEIIQKIPDFDVLSEDPDRCANILIERLKSKGFKNASKKHYPEIGEIVPERIEIVVGKETLAFIYKPIACHNYNVLNIDGKDIKIATIDTMLSFYFAFYYSDEPYYSKDRILCMAKFLFDVEHKNRLEQKGILKRFSINCYGNQPTLESIRAEKMDKFKELKDKRGTREYDMWFLKYSFDKKEPDSEVKNKSEPKKNKNKTKTVRKTIKKRQQRGTRTKLGDFFTRAFRPLKNQ</sequence>
<dbReference type="EMBL" id="MN739015">
    <property type="protein sequence ID" value="QHT35246.1"/>
    <property type="molecule type" value="Genomic_DNA"/>
</dbReference>
<evidence type="ECO:0000259" key="9">
    <source>
        <dbReference type="Pfam" id="PF19244"/>
    </source>
</evidence>
<name>A0A6C0F183_9ZZZZ</name>
<keyword evidence="4" id="KW-0547">Nucleotide-binding</keyword>
<dbReference type="Pfam" id="PF19244">
    <property type="entry name" value="Poly_A_pol_cat"/>
    <property type="match status" value="1"/>
</dbReference>
<feature type="region of interest" description="Disordered" evidence="8">
    <location>
        <begin position="439"/>
        <end position="473"/>
    </location>
</feature>
<organism evidence="10">
    <name type="scientific">viral metagenome</name>
    <dbReference type="NCBI Taxonomy" id="1070528"/>
    <lineage>
        <taxon>unclassified sequences</taxon>
        <taxon>metagenomes</taxon>
        <taxon>organismal metagenomes</taxon>
    </lineage>
</organism>
<keyword evidence="3" id="KW-0808">Transferase</keyword>
<dbReference type="GO" id="GO:0005524">
    <property type="term" value="F:ATP binding"/>
    <property type="evidence" value="ECO:0007669"/>
    <property type="project" value="UniProtKB-KW"/>
</dbReference>
<dbReference type="AlphaFoldDB" id="A0A6C0F183"/>
<dbReference type="GO" id="GO:0006397">
    <property type="term" value="P:mRNA processing"/>
    <property type="evidence" value="ECO:0007669"/>
    <property type="project" value="UniProtKB-KW"/>
</dbReference>
<dbReference type="GO" id="GO:0044423">
    <property type="term" value="C:virion component"/>
    <property type="evidence" value="ECO:0007669"/>
    <property type="project" value="UniProtKB-KW"/>
</dbReference>
<accession>A0A6C0F183</accession>
<proteinExistence type="predicted"/>
<feature type="domain" description="Poly(A) polymerase catalytic subunit" evidence="9">
    <location>
        <begin position="50"/>
        <end position="177"/>
    </location>
</feature>
<feature type="compositionally biased region" description="Basic and acidic residues" evidence="8">
    <location>
        <begin position="439"/>
        <end position="453"/>
    </location>
</feature>
<evidence type="ECO:0000256" key="8">
    <source>
        <dbReference type="SAM" id="MobiDB-lite"/>
    </source>
</evidence>